<dbReference type="InterPro" id="IPR012816">
    <property type="entry name" value="NADAR"/>
</dbReference>
<dbReference type="InterPro" id="IPR037238">
    <property type="entry name" value="YbiA-like_sf"/>
</dbReference>
<dbReference type="CDD" id="cd15457">
    <property type="entry name" value="NADAR"/>
    <property type="match status" value="1"/>
</dbReference>
<gene>
    <name evidence="8" type="ORF">PCOR1329_LOCUS1560</name>
</gene>
<organism evidence="8 9">
    <name type="scientific">Prorocentrum cordatum</name>
    <dbReference type="NCBI Taxonomy" id="2364126"/>
    <lineage>
        <taxon>Eukaryota</taxon>
        <taxon>Sar</taxon>
        <taxon>Alveolata</taxon>
        <taxon>Dinophyceae</taxon>
        <taxon>Prorocentrales</taxon>
        <taxon>Prorocentraceae</taxon>
        <taxon>Prorocentrum</taxon>
    </lineage>
</organism>
<dbReference type="SMART" id="SM00702">
    <property type="entry name" value="P4Hc"/>
    <property type="match status" value="1"/>
</dbReference>
<keyword evidence="5" id="KW-0408">Iron</keyword>
<feature type="region of interest" description="Disordered" evidence="6">
    <location>
        <begin position="465"/>
        <end position="506"/>
    </location>
</feature>
<comment type="cofactor">
    <cofactor evidence="1">
        <name>L-ascorbate</name>
        <dbReference type="ChEBI" id="CHEBI:38290"/>
    </cofactor>
</comment>
<feature type="compositionally biased region" description="Low complexity" evidence="6">
    <location>
        <begin position="465"/>
        <end position="487"/>
    </location>
</feature>
<name>A0ABN9PBM0_9DINO</name>
<feature type="domain" description="Fe2OG dioxygenase" evidence="7">
    <location>
        <begin position="362"/>
        <end position="456"/>
    </location>
</feature>
<evidence type="ECO:0000313" key="9">
    <source>
        <dbReference type="Proteomes" id="UP001189429"/>
    </source>
</evidence>
<dbReference type="InterPro" id="IPR005123">
    <property type="entry name" value="Oxoglu/Fe-dep_dioxygenase_dom"/>
</dbReference>
<comment type="caution">
    <text evidence="8">The sequence shown here is derived from an EMBL/GenBank/DDBJ whole genome shotgun (WGS) entry which is preliminary data.</text>
</comment>
<keyword evidence="2" id="KW-0479">Metal-binding</keyword>
<evidence type="ECO:0000259" key="7">
    <source>
        <dbReference type="PROSITE" id="PS51471"/>
    </source>
</evidence>
<dbReference type="Proteomes" id="UP001189429">
    <property type="component" value="Unassembled WGS sequence"/>
</dbReference>
<reference evidence="8" key="1">
    <citation type="submission" date="2023-10" db="EMBL/GenBank/DDBJ databases">
        <authorList>
            <person name="Chen Y."/>
            <person name="Shah S."/>
            <person name="Dougan E. K."/>
            <person name="Thang M."/>
            <person name="Chan C."/>
        </authorList>
    </citation>
    <scope>NUCLEOTIDE SEQUENCE [LARGE SCALE GENOMIC DNA]</scope>
</reference>
<dbReference type="PROSITE" id="PS51471">
    <property type="entry name" value="FE2OG_OXY"/>
    <property type="match status" value="1"/>
</dbReference>
<dbReference type="PANTHER" id="PTHR10869">
    <property type="entry name" value="PROLYL 4-HYDROXYLASE ALPHA SUBUNIT"/>
    <property type="match status" value="1"/>
</dbReference>
<feature type="compositionally biased region" description="Basic and acidic residues" evidence="6">
    <location>
        <begin position="488"/>
        <end position="498"/>
    </location>
</feature>
<evidence type="ECO:0000256" key="1">
    <source>
        <dbReference type="ARBA" id="ARBA00001961"/>
    </source>
</evidence>
<keyword evidence="9" id="KW-1185">Reference proteome</keyword>
<evidence type="ECO:0000313" key="8">
    <source>
        <dbReference type="EMBL" id="CAK0790231.1"/>
    </source>
</evidence>
<sequence length="506" mass="53597">MAACLAAKFEDPGLRARLLATGDRELVDGHRGSPDLIWGYHVPSQAGQNRLGILLMELRARLRAEQGGAPPGVAQGARGTRAALYKLDWPMKCLHDGLPSAYAGRIAQLAGDGGLLGGLVVLPGRMICIALRGDEAGIGMWERKMRTEDVDVNSRGRPCRERMLVELAREVETSVTAASGFERCEVSEWAALCDRLAAQLGVPAPRVEAALGPEWPPLPRSVRYADGRSAVVLDGQRFPLCLNDGGAVAVPDAGLGPPAAQRPRGGGAEVPLATERGRPSIFGGRFARSLEGLLDAAECARLVELTEAAGYGLAGSRGFNPQARFALRCLVDAPQVAAAVTARLSQLLPAEYPPGSGRLLVGVNERLRFLKYLPGMHHSGDHTDCAHEDARGRSFLTVQLYLNSSFVGGRTTFVSDRLVPVEPSTGCAVVFDHELYHRGGIVTEGTKYAVRMDVLYGPPGGGSAPCAGALAPGGPRPAARAPGAAVPAKDDSVPERQKTSRWVRRA</sequence>
<dbReference type="Gene3D" id="2.60.120.620">
    <property type="entry name" value="q2cbj1_9rhob like domain"/>
    <property type="match status" value="1"/>
</dbReference>
<dbReference type="SUPFAM" id="SSF143990">
    <property type="entry name" value="YbiA-like"/>
    <property type="match status" value="1"/>
</dbReference>
<evidence type="ECO:0000256" key="5">
    <source>
        <dbReference type="ARBA" id="ARBA00023004"/>
    </source>
</evidence>
<dbReference type="InterPro" id="IPR006620">
    <property type="entry name" value="Pro_4_hyd_alph"/>
</dbReference>
<proteinExistence type="predicted"/>
<keyword evidence="3" id="KW-0223">Dioxygenase</keyword>
<evidence type="ECO:0000256" key="4">
    <source>
        <dbReference type="ARBA" id="ARBA00023002"/>
    </source>
</evidence>
<dbReference type="EMBL" id="CAUYUJ010000381">
    <property type="protein sequence ID" value="CAK0790231.1"/>
    <property type="molecule type" value="Genomic_DNA"/>
</dbReference>
<dbReference type="PANTHER" id="PTHR10869:SF241">
    <property type="entry name" value="FE2OG DIOXYGENASE DOMAIN-CONTAINING PROTEIN"/>
    <property type="match status" value="1"/>
</dbReference>
<evidence type="ECO:0000256" key="2">
    <source>
        <dbReference type="ARBA" id="ARBA00022723"/>
    </source>
</evidence>
<keyword evidence="4" id="KW-0560">Oxidoreductase</keyword>
<dbReference type="Gene3D" id="1.10.357.40">
    <property type="entry name" value="YbiA-like"/>
    <property type="match status" value="1"/>
</dbReference>
<protein>
    <recommendedName>
        <fullName evidence="7">Fe2OG dioxygenase domain-containing protein</fullName>
    </recommendedName>
</protein>
<accession>A0ABN9PBM0</accession>
<evidence type="ECO:0000256" key="3">
    <source>
        <dbReference type="ARBA" id="ARBA00022964"/>
    </source>
</evidence>
<evidence type="ECO:0000256" key="6">
    <source>
        <dbReference type="SAM" id="MobiDB-lite"/>
    </source>
</evidence>
<dbReference type="InterPro" id="IPR045054">
    <property type="entry name" value="P4HA-like"/>
</dbReference>